<reference evidence="1" key="1">
    <citation type="journal article" date="2014" name="Int. J. Syst. Evol. Microbiol.">
        <title>Complete genome sequence of Corynebacterium casei LMG S-19264T (=DSM 44701T), isolated from a smear-ripened cheese.</title>
        <authorList>
            <consortium name="US DOE Joint Genome Institute (JGI-PGF)"/>
            <person name="Walter F."/>
            <person name="Albersmeier A."/>
            <person name="Kalinowski J."/>
            <person name="Ruckert C."/>
        </authorList>
    </citation>
    <scope>NUCLEOTIDE SEQUENCE</scope>
    <source>
        <strain evidence="1">CGMCC 4.7278</strain>
    </source>
</reference>
<dbReference type="RefSeq" id="WP_188830086.1">
    <property type="nucleotide sequence ID" value="NZ_BMMW01000003.1"/>
</dbReference>
<accession>A0A917QNA5</accession>
<sequence>MKPVRIVSLDQSGRDFMRESLVHGLGLARGLSDETSRLHNVYAIVSEDANVLNICEFRFAVGGFALPGFRNLIASRYAGRVLVLELPMRRPWDSPSGVDQFVPVVKSDDIFATCVIGESDNVLDDVLRSQDTTFLYCGFVFRDVPAVRAWVRSSDSISYSALASALEAVFVGAYDGEGILMLTKDALK</sequence>
<evidence type="ECO:0000313" key="1">
    <source>
        <dbReference type="EMBL" id="GGK59983.1"/>
    </source>
</evidence>
<dbReference type="EMBL" id="BMMW01000003">
    <property type="protein sequence ID" value="GGK59983.1"/>
    <property type="molecule type" value="Genomic_DNA"/>
</dbReference>
<proteinExistence type="predicted"/>
<comment type="caution">
    <text evidence="1">The sequence shown here is derived from an EMBL/GenBank/DDBJ whole genome shotgun (WGS) entry which is preliminary data.</text>
</comment>
<keyword evidence="2" id="KW-1185">Reference proteome</keyword>
<reference evidence="1" key="2">
    <citation type="submission" date="2020-09" db="EMBL/GenBank/DDBJ databases">
        <authorList>
            <person name="Sun Q."/>
            <person name="Zhou Y."/>
        </authorList>
    </citation>
    <scope>NUCLEOTIDE SEQUENCE</scope>
    <source>
        <strain evidence="1">CGMCC 4.7278</strain>
    </source>
</reference>
<name>A0A917QNA5_9NOCA</name>
<dbReference type="Proteomes" id="UP000612956">
    <property type="component" value="Unassembled WGS sequence"/>
</dbReference>
<organism evidence="1 2">
    <name type="scientific">Nocardia camponoti</name>
    <dbReference type="NCBI Taxonomy" id="1616106"/>
    <lineage>
        <taxon>Bacteria</taxon>
        <taxon>Bacillati</taxon>
        <taxon>Actinomycetota</taxon>
        <taxon>Actinomycetes</taxon>
        <taxon>Mycobacteriales</taxon>
        <taxon>Nocardiaceae</taxon>
        <taxon>Nocardia</taxon>
    </lineage>
</organism>
<gene>
    <name evidence="1" type="ORF">GCM10011591_35380</name>
</gene>
<dbReference type="AlphaFoldDB" id="A0A917QNA5"/>
<evidence type="ECO:0000313" key="2">
    <source>
        <dbReference type="Proteomes" id="UP000612956"/>
    </source>
</evidence>
<protein>
    <submittedName>
        <fullName evidence="1">Uncharacterized protein</fullName>
    </submittedName>
</protein>